<evidence type="ECO:0000256" key="1">
    <source>
        <dbReference type="SAM" id="MobiDB-lite"/>
    </source>
</evidence>
<organism evidence="3 4">
    <name type="scientific">Actinokineospora cianjurensis</name>
    <dbReference type="NCBI Taxonomy" id="585224"/>
    <lineage>
        <taxon>Bacteria</taxon>
        <taxon>Bacillati</taxon>
        <taxon>Actinomycetota</taxon>
        <taxon>Actinomycetes</taxon>
        <taxon>Pseudonocardiales</taxon>
        <taxon>Pseudonocardiaceae</taxon>
        <taxon>Actinokineospora</taxon>
    </lineage>
</organism>
<keyword evidence="4" id="KW-1185">Reference proteome</keyword>
<name>A0A421B5W4_9PSEU</name>
<dbReference type="EMBL" id="RCDD01000001">
    <property type="protein sequence ID" value="RLK59610.1"/>
    <property type="molecule type" value="Genomic_DNA"/>
</dbReference>
<accession>A0A421B5W4</accession>
<sequence>MKYPHLPPIGDDGAAPAWHLAATDLTTALELSAGVTAPGDVVLRAELLRRAGDGAEGLRLLETLTPQGVDVPLVAFALATLNWTQGDGRASARQYEEAARGYERLGDDDGVLAARTGIAREARRSYRKEKRTLLDAALAVADRCSDVHLLADLTREHAAWDLMVGKHDTALDLAEEAAAVHRAVGDRYLVGLADMLRARALNAAGYRSESIDLTRQLLDVADEIGSGGLKMLAVVYFANFLQRGVVVGGHEWAMAKDLATEALEQADDAFTMAELTLPLAHLHTTAGEFDEAARCLDEYQRLLRVVGGNQVSEANLLKARARLELARNGGMSVRGWSRLPESISNLWRVRTALREAGEVYREAGLTAGVDGVGWHIDLLEVLGAGHSKGARRLTSTARDALDQARDHLLYAEYQSRSGNTEAALESYTASEAAAVASGATMFAVAAAAGSALMAYESGDHATTAVHLRAGMGHLERIRGAVASGTARRHITDNIRAHYEQGMLLAARIGDGELVLEVAERLRTDRLAGLLRRGHADLPPDLADLLAEIAAVSSALAEHDPSQRGVRSAPRTLAEQSEPQLSQRLSELYTTLRDRTNDLFAETFGAEPLRMDRLADVRQDVLVLVPIRTADGEHLVSVWRAPGGACESIAVPVTEEVERLKAALLSAEHRERILLRAGDLAPLTRVLPEAFVRHLVSAPDPVRLVVIPTGWLWSLPLAAIPLSTEDDLLVDHADIVLAPSLRFLTALQDREPVAPAPVAAVSWQDTTADIDAPELDALSTHPDGHTRVTDPAEVVSVFVRGGTRWRTAVVAAHGNREPGLAHAILAGPAIALSAADFLTGTPTPPAYLSLASCHTTFAGDDQYEPLGLAVAALTAGATHVVSTTFEIGSQDSIVSDCLSALYAEFPHTTSPAASLSAILRDPALRAHRLYHWAALTIIGIH</sequence>
<protein>
    <submittedName>
        <fullName evidence="3">CHAT domain-containing protein</fullName>
    </submittedName>
</protein>
<dbReference type="Proteomes" id="UP000282454">
    <property type="component" value="Unassembled WGS sequence"/>
</dbReference>
<evidence type="ECO:0000313" key="4">
    <source>
        <dbReference type="Proteomes" id="UP000282454"/>
    </source>
</evidence>
<dbReference type="SUPFAM" id="SSF48452">
    <property type="entry name" value="TPR-like"/>
    <property type="match status" value="1"/>
</dbReference>
<feature type="domain" description="CHAT" evidence="2">
    <location>
        <begin position="682"/>
        <end position="938"/>
    </location>
</feature>
<proteinExistence type="predicted"/>
<evidence type="ECO:0000313" key="3">
    <source>
        <dbReference type="EMBL" id="RLK59610.1"/>
    </source>
</evidence>
<dbReference type="Gene3D" id="1.25.40.10">
    <property type="entry name" value="Tetratricopeptide repeat domain"/>
    <property type="match status" value="1"/>
</dbReference>
<dbReference type="InterPro" id="IPR024983">
    <property type="entry name" value="CHAT_dom"/>
</dbReference>
<dbReference type="RefSeq" id="WP_121388679.1">
    <property type="nucleotide sequence ID" value="NZ_RCDD01000001.1"/>
</dbReference>
<evidence type="ECO:0000259" key="2">
    <source>
        <dbReference type="Pfam" id="PF12770"/>
    </source>
</evidence>
<dbReference type="InterPro" id="IPR011990">
    <property type="entry name" value="TPR-like_helical_dom_sf"/>
</dbReference>
<reference evidence="3 4" key="1">
    <citation type="submission" date="2018-10" db="EMBL/GenBank/DDBJ databases">
        <title>Genomic Encyclopedia of Archaeal and Bacterial Type Strains, Phase II (KMG-II): from individual species to whole genera.</title>
        <authorList>
            <person name="Goeker M."/>
        </authorList>
    </citation>
    <scope>NUCLEOTIDE SEQUENCE [LARGE SCALE GENOMIC DNA]</scope>
    <source>
        <strain evidence="3 4">DSM 45657</strain>
    </source>
</reference>
<dbReference type="OrthoDB" id="3647681at2"/>
<feature type="region of interest" description="Disordered" evidence="1">
    <location>
        <begin position="558"/>
        <end position="579"/>
    </location>
</feature>
<dbReference type="Pfam" id="PF12770">
    <property type="entry name" value="CHAT"/>
    <property type="match status" value="1"/>
</dbReference>
<dbReference type="AlphaFoldDB" id="A0A421B5W4"/>
<gene>
    <name evidence="3" type="ORF">CLV68_0091</name>
</gene>
<comment type="caution">
    <text evidence="3">The sequence shown here is derived from an EMBL/GenBank/DDBJ whole genome shotgun (WGS) entry which is preliminary data.</text>
</comment>